<sequence length="326" mass="37730">MEWPRESIIDFINSYRCKEILWDTKHPKYYNKIKKNDAWEELAVEFNTTADECKKMNGLLSALRREKAKVKKVTVQEQVRLSDVYESSWFAFKSMQFLWDKNKVRKTQSTISDEPEEVEEREILSVEPTLTNNNNEDVVEETQQTVNNIPERRLKRMRPAKRQNISEDSKKLDEAFQILTKASATASSSQEQNEFQIFGNLVAKKLAKYSPELQSPVQQDIMNVLFKGDRIHLNQNSTNFRHFQSYHTDALQSYFTNSMPQNSQIQRYQESVESDSTPMQSQVSSPAYTYACSSTSNHSNSSLPTSVNISLAHQIVDMPDAELTNL</sequence>
<dbReference type="PANTHER" id="PTHR21505">
    <property type="entry name" value="MADF DOMAIN-CONTAINING PROTEIN-RELATED"/>
    <property type="match status" value="1"/>
</dbReference>
<keyword evidence="3" id="KW-1185">Reference proteome</keyword>
<organism evidence="2 3">
    <name type="scientific">Hypothenemus hampei</name>
    <name type="common">Coffee berry borer</name>
    <dbReference type="NCBI Taxonomy" id="57062"/>
    <lineage>
        <taxon>Eukaryota</taxon>
        <taxon>Metazoa</taxon>
        <taxon>Ecdysozoa</taxon>
        <taxon>Arthropoda</taxon>
        <taxon>Hexapoda</taxon>
        <taxon>Insecta</taxon>
        <taxon>Pterygota</taxon>
        <taxon>Neoptera</taxon>
        <taxon>Endopterygota</taxon>
        <taxon>Coleoptera</taxon>
        <taxon>Polyphaga</taxon>
        <taxon>Cucujiformia</taxon>
        <taxon>Curculionidae</taxon>
        <taxon>Scolytinae</taxon>
        <taxon>Hypothenemus</taxon>
    </lineage>
</organism>
<evidence type="ECO:0000259" key="1">
    <source>
        <dbReference type="PROSITE" id="PS51029"/>
    </source>
</evidence>
<dbReference type="Proteomes" id="UP001566132">
    <property type="component" value="Unassembled WGS sequence"/>
</dbReference>
<evidence type="ECO:0000313" key="2">
    <source>
        <dbReference type="EMBL" id="KAL1516467.1"/>
    </source>
</evidence>
<feature type="domain" description="MADF" evidence="1">
    <location>
        <begin position="10"/>
        <end position="103"/>
    </location>
</feature>
<reference evidence="2 3" key="1">
    <citation type="submission" date="2024-05" db="EMBL/GenBank/DDBJ databases">
        <title>Genetic variation in Jamaican populations of the coffee berry borer (Hypothenemus hampei).</title>
        <authorList>
            <person name="Errbii M."/>
            <person name="Myrie A."/>
        </authorList>
    </citation>
    <scope>NUCLEOTIDE SEQUENCE [LARGE SCALE GENOMIC DNA]</scope>
    <source>
        <strain evidence="2">JA-Hopewell-2020-01-JO</strain>
        <tissue evidence="2">Whole body</tissue>
    </source>
</reference>
<gene>
    <name evidence="2" type="ORF">ABEB36_000376</name>
</gene>
<dbReference type="Pfam" id="PF10545">
    <property type="entry name" value="MADF_DNA_bdg"/>
    <property type="match status" value="1"/>
</dbReference>
<evidence type="ECO:0000313" key="3">
    <source>
        <dbReference type="Proteomes" id="UP001566132"/>
    </source>
</evidence>
<dbReference type="InterPro" id="IPR006578">
    <property type="entry name" value="MADF-dom"/>
</dbReference>
<dbReference type="AlphaFoldDB" id="A0ABD1FBJ5"/>
<comment type="caution">
    <text evidence="2">The sequence shown here is derived from an EMBL/GenBank/DDBJ whole genome shotgun (WGS) entry which is preliminary data.</text>
</comment>
<protein>
    <recommendedName>
        <fullName evidence="1">MADF domain-containing protein</fullName>
    </recommendedName>
</protein>
<dbReference type="SMART" id="SM00595">
    <property type="entry name" value="MADF"/>
    <property type="match status" value="1"/>
</dbReference>
<dbReference type="PANTHER" id="PTHR21505:SF8">
    <property type="entry name" value="DPT-YFP REPRESSOR BY OVEREXPRESSION, ISOFORM D-RELATED"/>
    <property type="match status" value="1"/>
</dbReference>
<dbReference type="EMBL" id="JBDJPC010000001">
    <property type="protein sequence ID" value="KAL1516467.1"/>
    <property type="molecule type" value="Genomic_DNA"/>
</dbReference>
<dbReference type="PROSITE" id="PS51029">
    <property type="entry name" value="MADF"/>
    <property type="match status" value="1"/>
</dbReference>
<accession>A0ABD1FBJ5</accession>
<name>A0ABD1FBJ5_HYPHA</name>
<proteinExistence type="predicted"/>